<dbReference type="AlphaFoldDB" id="A0A5P1FQM6"/>
<dbReference type="EMBL" id="CM007381">
    <property type="protein sequence ID" value="ONK80518.1"/>
    <property type="molecule type" value="Genomic_DNA"/>
</dbReference>
<protein>
    <submittedName>
        <fullName evidence="1">Uncharacterized protein</fullName>
    </submittedName>
</protein>
<evidence type="ECO:0000313" key="1">
    <source>
        <dbReference type="EMBL" id="ONK80518.1"/>
    </source>
</evidence>
<feature type="non-terminal residue" evidence="1">
    <location>
        <position position="62"/>
    </location>
</feature>
<feature type="non-terminal residue" evidence="1">
    <location>
        <position position="1"/>
    </location>
</feature>
<dbReference type="Proteomes" id="UP000243459">
    <property type="component" value="Chromosome 1"/>
</dbReference>
<organism evidence="1 2">
    <name type="scientific">Asparagus officinalis</name>
    <name type="common">Garden asparagus</name>
    <dbReference type="NCBI Taxonomy" id="4686"/>
    <lineage>
        <taxon>Eukaryota</taxon>
        <taxon>Viridiplantae</taxon>
        <taxon>Streptophyta</taxon>
        <taxon>Embryophyta</taxon>
        <taxon>Tracheophyta</taxon>
        <taxon>Spermatophyta</taxon>
        <taxon>Magnoliopsida</taxon>
        <taxon>Liliopsida</taxon>
        <taxon>Asparagales</taxon>
        <taxon>Asparagaceae</taxon>
        <taxon>Asparagoideae</taxon>
        <taxon>Asparagus</taxon>
    </lineage>
</organism>
<keyword evidence="2" id="KW-1185">Reference proteome</keyword>
<name>A0A5P1FQM6_ASPOF</name>
<accession>A0A5P1FQM6</accession>
<evidence type="ECO:0000313" key="2">
    <source>
        <dbReference type="Proteomes" id="UP000243459"/>
    </source>
</evidence>
<proteinExistence type="predicted"/>
<gene>
    <name evidence="1" type="ORF">A4U43_C01F18710</name>
</gene>
<reference evidence="2" key="1">
    <citation type="journal article" date="2017" name="Nat. Commun.">
        <title>The asparagus genome sheds light on the origin and evolution of a young Y chromosome.</title>
        <authorList>
            <person name="Harkess A."/>
            <person name="Zhou J."/>
            <person name="Xu C."/>
            <person name="Bowers J.E."/>
            <person name="Van der Hulst R."/>
            <person name="Ayyampalayam S."/>
            <person name="Mercati F."/>
            <person name="Riccardi P."/>
            <person name="McKain M.R."/>
            <person name="Kakrana A."/>
            <person name="Tang H."/>
            <person name="Ray J."/>
            <person name="Groenendijk J."/>
            <person name="Arikit S."/>
            <person name="Mathioni S.M."/>
            <person name="Nakano M."/>
            <person name="Shan H."/>
            <person name="Telgmann-Rauber A."/>
            <person name="Kanno A."/>
            <person name="Yue Z."/>
            <person name="Chen H."/>
            <person name="Li W."/>
            <person name="Chen Y."/>
            <person name="Xu X."/>
            <person name="Zhang Y."/>
            <person name="Luo S."/>
            <person name="Chen H."/>
            <person name="Gao J."/>
            <person name="Mao Z."/>
            <person name="Pires J.C."/>
            <person name="Luo M."/>
            <person name="Kudrna D."/>
            <person name="Wing R.A."/>
            <person name="Meyers B.C."/>
            <person name="Yi K."/>
            <person name="Kong H."/>
            <person name="Lavrijsen P."/>
            <person name="Sunseri F."/>
            <person name="Falavigna A."/>
            <person name="Ye Y."/>
            <person name="Leebens-Mack J.H."/>
            <person name="Chen G."/>
        </authorList>
    </citation>
    <scope>NUCLEOTIDE SEQUENCE [LARGE SCALE GENOMIC DNA]</scope>
    <source>
        <strain evidence="2">cv. DH0086</strain>
    </source>
</reference>
<sequence>LGSWMLKDTRLIFPGAVRVWGIMNTFLPSKTLYFPYPPNLHLISLLYQQYLMQQEVIHLAVM</sequence>